<keyword evidence="2" id="KW-0732">Signal</keyword>
<evidence type="ECO:0000313" key="3">
    <source>
        <dbReference type="EMBL" id="MBB3055576.1"/>
    </source>
</evidence>
<dbReference type="EMBL" id="JACHWX010000004">
    <property type="protein sequence ID" value="MBB3055576.1"/>
    <property type="molecule type" value="Genomic_DNA"/>
</dbReference>
<sequence length="185" mass="20898">MKNISMLILCFFVSANVFAQGIDSVQKDTSKRTSIVDARPIDKSVKPLVVVDGQIYTRSLERINPEDILEVSILKGTEAGKIYGSKGINGVVIITTKRYATIQYEKKFSAFSKEYKHYVDSLKSDDQQVTYVINGEFVAGKNRNDETSQLYNIPEEKIEGVVFKENPWYNGLPSKKYLLIIASKK</sequence>
<keyword evidence="3" id="KW-0675">Receptor</keyword>
<keyword evidence="1" id="KW-0472">Membrane</keyword>
<accession>A0A839SCR1</accession>
<keyword evidence="1" id="KW-0813">Transport</keyword>
<organism evidence="3 4">
    <name type="scientific">Mucilaginibacter gotjawali</name>
    <dbReference type="NCBI Taxonomy" id="1550579"/>
    <lineage>
        <taxon>Bacteria</taxon>
        <taxon>Pseudomonadati</taxon>
        <taxon>Bacteroidota</taxon>
        <taxon>Sphingobacteriia</taxon>
        <taxon>Sphingobacteriales</taxon>
        <taxon>Sphingobacteriaceae</taxon>
        <taxon>Mucilaginibacter</taxon>
    </lineage>
</organism>
<dbReference type="RefSeq" id="WP_183475922.1">
    <property type="nucleotide sequence ID" value="NZ_JACHWX010000004.1"/>
</dbReference>
<comment type="similarity">
    <text evidence="1">Belongs to the TonB-dependent receptor family.</text>
</comment>
<dbReference type="PROSITE" id="PS52016">
    <property type="entry name" value="TONB_DEPENDENT_REC_3"/>
    <property type="match status" value="1"/>
</dbReference>
<name>A0A839SCR1_9SPHI</name>
<dbReference type="AlphaFoldDB" id="A0A839SCR1"/>
<evidence type="ECO:0000256" key="2">
    <source>
        <dbReference type="SAM" id="SignalP"/>
    </source>
</evidence>
<gene>
    <name evidence="3" type="ORF">FHS11_001994</name>
</gene>
<dbReference type="Gene3D" id="2.170.130.10">
    <property type="entry name" value="TonB-dependent receptor, plug domain"/>
    <property type="match status" value="1"/>
</dbReference>
<feature type="chain" id="PRO_5032721206" evidence="2">
    <location>
        <begin position="20"/>
        <end position="185"/>
    </location>
</feature>
<reference evidence="3" key="1">
    <citation type="submission" date="2020-08" db="EMBL/GenBank/DDBJ databases">
        <title>Genomic Encyclopedia of Type Strains, Phase III (KMG-III): the genomes of soil and plant-associated and newly described type strains.</title>
        <authorList>
            <person name="Whitman W."/>
        </authorList>
    </citation>
    <scope>NUCLEOTIDE SEQUENCE [LARGE SCALE GENOMIC DNA]</scope>
    <source>
        <strain evidence="3">CECT 8628</strain>
    </source>
</reference>
<dbReference type="InterPro" id="IPR039426">
    <property type="entry name" value="TonB-dep_rcpt-like"/>
</dbReference>
<keyword evidence="4" id="KW-1185">Reference proteome</keyword>
<dbReference type="Proteomes" id="UP000539265">
    <property type="component" value="Unassembled WGS sequence"/>
</dbReference>
<dbReference type="GO" id="GO:0009279">
    <property type="term" value="C:cell outer membrane"/>
    <property type="evidence" value="ECO:0007669"/>
    <property type="project" value="UniProtKB-SubCell"/>
</dbReference>
<dbReference type="SUPFAM" id="SSF56935">
    <property type="entry name" value="Porins"/>
    <property type="match status" value="1"/>
</dbReference>
<keyword evidence="1" id="KW-0998">Cell outer membrane</keyword>
<evidence type="ECO:0000256" key="1">
    <source>
        <dbReference type="PROSITE-ProRule" id="PRU01360"/>
    </source>
</evidence>
<comment type="subcellular location">
    <subcellularLocation>
        <location evidence="1">Cell outer membrane</location>
        <topology evidence="1">Multi-pass membrane protein</topology>
    </subcellularLocation>
</comment>
<feature type="signal peptide" evidence="2">
    <location>
        <begin position="1"/>
        <end position="19"/>
    </location>
</feature>
<evidence type="ECO:0000313" key="4">
    <source>
        <dbReference type="Proteomes" id="UP000539265"/>
    </source>
</evidence>
<dbReference type="InterPro" id="IPR037066">
    <property type="entry name" value="Plug_dom_sf"/>
</dbReference>
<comment type="caution">
    <text evidence="3">The sequence shown here is derived from an EMBL/GenBank/DDBJ whole genome shotgun (WGS) entry which is preliminary data.</text>
</comment>
<protein>
    <submittedName>
        <fullName evidence="3">TonB-dependent SusC/RagA subfamily outer membrane receptor</fullName>
    </submittedName>
</protein>
<keyword evidence="1" id="KW-1134">Transmembrane beta strand</keyword>
<keyword evidence="1" id="KW-0812">Transmembrane</keyword>
<proteinExistence type="inferred from homology"/>